<keyword evidence="9" id="KW-0325">Glycoprotein</keyword>
<dbReference type="AlphaFoldDB" id="A0A9Q0Y9K9"/>
<comment type="caution">
    <text evidence="15">The sequence shown here is derived from an EMBL/GenBank/DDBJ whole genome shotgun (WGS) entry which is preliminary data.</text>
</comment>
<dbReference type="FunFam" id="3.40.50.11660:FF:000002">
    <property type="entry name" value="Alpha-(1,3)-fucosyltransferase"/>
    <property type="match status" value="1"/>
</dbReference>
<reference evidence="15" key="1">
    <citation type="submission" date="2021-10" db="EMBL/GenBank/DDBJ databases">
        <title>Tropical sea cucumber genome reveals ecological adaptation and Cuvierian tubules defense mechanism.</title>
        <authorList>
            <person name="Chen T."/>
        </authorList>
    </citation>
    <scope>NUCLEOTIDE SEQUENCE</scope>
    <source>
        <strain evidence="15">Nanhai2018</strain>
        <tissue evidence="15">Muscle</tissue>
    </source>
</reference>
<sequence length="416" mass="48018">MLAIVISSVTVAILIVVTEFGYPRPKIRLINEEQTFPFYDNTSLRRREENVLFNSSSNIKKDHGHSNCSILLVVKGYFLYFQKAISKSRTIWCSSVNCTVSLLYSNNISEVLSSNITFFSHLTRLPSTKKLRYLLEHRRPEQRWALMSLETPLRVARNTSLPASISKNFFNWLATYNPASDIPITYGQVVSLTNGDFKPQRVNYFELKSKMVAFMSSNCIHSKWRRLDFVKALQRYIPVDIYGKCGNLTCDRQADCTDILRKYKFILALENSPCPGYITEKFWNAIGKFESVAVVWGANANDYEQNAPPQSFILVESFPSIKYLASYMWKVSSNETLYNTFHDWRMQYRVRPQENLATLPNNEALCRAADLYINETTDLLSKMGGARYKNTNGNDWIRSCRIPVHTKMKELPIPEE</sequence>
<feature type="signal peptide" evidence="12">
    <location>
        <begin position="1"/>
        <end position="23"/>
    </location>
</feature>
<dbReference type="Gene3D" id="3.40.50.11660">
    <property type="entry name" value="Glycosyl transferase family 10, C-terminal domain"/>
    <property type="match status" value="1"/>
</dbReference>
<keyword evidence="16" id="KW-1185">Reference proteome</keyword>
<evidence type="ECO:0000256" key="6">
    <source>
        <dbReference type="ARBA" id="ARBA00022968"/>
    </source>
</evidence>
<evidence type="ECO:0000256" key="10">
    <source>
        <dbReference type="ARBA" id="ARBA00060399"/>
    </source>
</evidence>
<evidence type="ECO:0000313" key="16">
    <source>
        <dbReference type="Proteomes" id="UP001152320"/>
    </source>
</evidence>
<dbReference type="Pfam" id="PF17039">
    <property type="entry name" value="Glyco_tran_10_N"/>
    <property type="match status" value="1"/>
</dbReference>
<evidence type="ECO:0000256" key="5">
    <source>
        <dbReference type="ARBA" id="ARBA00022692"/>
    </source>
</evidence>
<keyword evidence="12" id="KW-0732">Signal</keyword>
<dbReference type="InterPro" id="IPR055270">
    <property type="entry name" value="Glyco_tran_10_C"/>
</dbReference>
<dbReference type="Proteomes" id="UP001152320">
    <property type="component" value="Unassembled WGS sequence"/>
</dbReference>
<comment type="pathway">
    <text evidence="1">Protein modification; protein glycosylation.</text>
</comment>
<evidence type="ECO:0000259" key="13">
    <source>
        <dbReference type="Pfam" id="PF00852"/>
    </source>
</evidence>
<keyword evidence="8" id="KW-0472">Membrane</keyword>
<evidence type="ECO:0000256" key="2">
    <source>
        <dbReference type="ARBA" id="ARBA00008919"/>
    </source>
</evidence>
<protein>
    <recommendedName>
        <fullName evidence="11">Fucosyltransferase</fullName>
        <ecNumber evidence="11">2.4.1.-</ecNumber>
    </recommendedName>
</protein>
<keyword evidence="5 11" id="KW-0812">Transmembrane</keyword>
<gene>
    <name evidence="15" type="ORF">HOLleu_44497</name>
</gene>
<accession>A0A9Q0Y9K9</accession>
<dbReference type="InterPro" id="IPR038577">
    <property type="entry name" value="GT10-like_C_sf"/>
</dbReference>
<keyword evidence="7" id="KW-1133">Transmembrane helix</keyword>
<feature type="chain" id="PRO_5040374534" description="Fucosyltransferase" evidence="12">
    <location>
        <begin position="24"/>
        <end position="416"/>
    </location>
</feature>
<feature type="domain" description="Fucosyltransferase N-terminal" evidence="14">
    <location>
        <begin position="104"/>
        <end position="187"/>
    </location>
</feature>
<dbReference type="SUPFAM" id="SSF53756">
    <property type="entry name" value="UDP-Glycosyltransferase/glycogen phosphorylase"/>
    <property type="match status" value="1"/>
</dbReference>
<dbReference type="OrthoDB" id="427096at2759"/>
<evidence type="ECO:0000256" key="3">
    <source>
        <dbReference type="ARBA" id="ARBA00022676"/>
    </source>
</evidence>
<evidence type="ECO:0000256" key="8">
    <source>
        <dbReference type="ARBA" id="ARBA00023136"/>
    </source>
</evidence>
<dbReference type="Pfam" id="PF00852">
    <property type="entry name" value="Glyco_transf_10"/>
    <property type="match status" value="1"/>
</dbReference>
<comment type="subcellular location">
    <subcellularLocation>
        <location evidence="10">Endomembrane system</location>
        <topology evidence="10">Single-pass type II membrane protein</topology>
    </subcellularLocation>
    <subcellularLocation>
        <location evidence="11">Golgi apparatus</location>
        <location evidence="11">Golgi stack membrane</location>
        <topology evidence="11">Single-pass type II membrane protein</topology>
    </subcellularLocation>
</comment>
<evidence type="ECO:0000313" key="15">
    <source>
        <dbReference type="EMBL" id="KAJ8017845.1"/>
    </source>
</evidence>
<evidence type="ECO:0000256" key="11">
    <source>
        <dbReference type="RuleBase" id="RU003832"/>
    </source>
</evidence>
<dbReference type="GO" id="GO:0046920">
    <property type="term" value="F:alpha-(1-&gt;3)-fucosyltransferase activity"/>
    <property type="evidence" value="ECO:0007669"/>
    <property type="project" value="TreeGrafter"/>
</dbReference>
<dbReference type="GO" id="GO:0032580">
    <property type="term" value="C:Golgi cisterna membrane"/>
    <property type="evidence" value="ECO:0007669"/>
    <property type="project" value="UniProtKB-SubCell"/>
</dbReference>
<keyword evidence="6" id="KW-0735">Signal-anchor</keyword>
<keyword evidence="3 11" id="KW-0328">Glycosyltransferase</keyword>
<feature type="domain" description="Fucosyltransferase C-terminal" evidence="13">
    <location>
        <begin position="207"/>
        <end position="370"/>
    </location>
</feature>
<dbReference type="EMBL" id="JAIZAY010000936">
    <property type="protein sequence ID" value="KAJ8017845.1"/>
    <property type="molecule type" value="Genomic_DNA"/>
</dbReference>
<dbReference type="InterPro" id="IPR001503">
    <property type="entry name" value="Glyco_trans_10"/>
</dbReference>
<proteinExistence type="inferred from homology"/>
<evidence type="ECO:0000256" key="4">
    <source>
        <dbReference type="ARBA" id="ARBA00022679"/>
    </source>
</evidence>
<evidence type="ECO:0000256" key="1">
    <source>
        <dbReference type="ARBA" id="ARBA00004922"/>
    </source>
</evidence>
<evidence type="ECO:0000259" key="14">
    <source>
        <dbReference type="Pfam" id="PF17039"/>
    </source>
</evidence>
<evidence type="ECO:0000256" key="12">
    <source>
        <dbReference type="SAM" id="SignalP"/>
    </source>
</evidence>
<evidence type="ECO:0000256" key="7">
    <source>
        <dbReference type="ARBA" id="ARBA00022989"/>
    </source>
</evidence>
<keyword evidence="4 11" id="KW-0808">Transferase</keyword>
<dbReference type="PANTHER" id="PTHR11929">
    <property type="entry name" value="ALPHA- 1,3 -FUCOSYLTRANSFERASE"/>
    <property type="match status" value="1"/>
</dbReference>
<organism evidence="15 16">
    <name type="scientific">Holothuria leucospilota</name>
    <name type="common">Black long sea cucumber</name>
    <name type="synonym">Mertensiothuria leucospilota</name>
    <dbReference type="NCBI Taxonomy" id="206669"/>
    <lineage>
        <taxon>Eukaryota</taxon>
        <taxon>Metazoa</taxon>
        <taxon>Echinodermata</taxon>
        <taxon>Eleutherozoa</taxon>
        <taxon>Echinozoa</taxon>
        <taxon>Holothuroidea</taxon>
        <taxon>Aspidochirotacea</taxon>
        <taxon>Aspidochirotida</taxon>
        <taxon>Holothuriidae</taxon>
        <taxon>Holothuria</taxon>
    </lineage>
</organism>
<dbReference type="PANTHER" id="PTHR11929:SF145">
    <property type="entry name" value="ALPHA-(1,3)-FUCOSYLTRANSFERASE FUT-1"/>
    <property type="match status" value="1"/>
</dbReference>
<name>A0A9Q0Y9K9_HOLLE</name>
<keyword evidence="11" id="KW-0333">Golgi apparatus</keyword>
<dbReference type="InterPro" id="IPR031481">
    <property type="entry name" value="Glyco_tran_10_N"/>
</dbReference>
<dbReference type="EC" id="2.4.1.-" evidence="11"/>
<evidence type="ECO:0000256" key="9">
    <source>
        <dbReference type="ARBA" id="ARBA00023180"/>
    </source>
</evidence>
<comment type="similarity">
    <text evidence="2 11">Belongs to the glycosyltransferase 10 family.</text>
</comment>